<dbReference type="Pfam" id="PF05183">
    <property type="entry name" value="RdRP"/>
    <property type="match status" value="1"/>
</dbReference>
<protein>
    <recommendedName>
        <fullName evidence="1">RNA-dependent RNA polymerase</fullName>
        <ecNumber evidence="1">2.7.7.48</ecNumber>
    </recommendedName>
</protein>
<evidence type="ECO:0000313" key="3">
    <source>
        <dbReference type="EMBL" id="EMD38185.1"/>
    </source>
</evidence>
<evidence type="ECO:0000256" key="1">
    <source>
        <dbReference type="RuleBase" id="RU363098"/>
    </source>
</evidence>
<keyword evidence="1" id="KW-0694">RNA-binding</keyword>
<name>M2R0Z1_CERS8</name>
<accession>M2R0Z1</accession>
<comment type="catalytic activity">
    <reaction evidence="1">
        <text>RNA(n) + a ribonucleoside 5'-triphosphate = RNA(n+1) + diphosphate</text>
        <dbReference type="Rhea" id="RHEA:21248"/>
        <dbReference type="Rhea" id="RHEA-COMP:14527"/>
        <dbReference type="Rhea" id="RHEA-COMP:17342"/>
        <dbReference type="ChEBI" id="CHEBI:33019"/>
        <dbReference type="ChEBI" id="CHEBI:61557"/>
        <dbReference type="ChEBI" id="CHEBI:140395"/>
        <dbReference type="EC" id="2.7.7.48"/>
    </reaction>
</comment>
<dbReference type="OrthoDB" id="6513042at2759"/>
<dbReference type="PANTHER" id="PTHR23079">
    <property type="entry name" value="RNA-DEPENDENT RNA POLYMERASE"/>
    <property type="match status" value="1"/>
</dbReference>
<keyword evidence="1" id="KW-0548">Nucleotidyltransferase</keyword>
<dbReference type="AlphaFoldDB" id="M2R0Z1"/>
<feature type="domain" description="RDRP core" evidence="2">
    <location>
        <begin position="412"/>
        <end position="1024"/>
    </location>
</feature>
<keyword evidence="1" id="KW-0696">RNA-directed RNA polymerase</keyword>
<dbReference type="Proteomes" id="UP000016930">
    <property type="component" value="Unassembled WGS sequence"/>
</dbReference>
<dbReference type="PANTHER" id="PTHR23079:SF55">
    <property type="entry name" value="RNA-DIRECTED RNA POLYMERASE"/>
    <property type="match status" value="1"/>
</dbReference>
<dbReference type="EMBL" id="KB445795">
    <property type="protein sequence ID" value="EMD38185.1"/>
    <property type="molecule type" value="Genomic_DNA"/>
</dbReference>
<sequence length="1207" mass="136850">MEIELKDVAFDATVWDVKRALETVFHGEDFYNASDPRERPLNFKVALNPGRGGVENNGSGRLVLPTRQVGDKFLRWQRQTDHKVVLNGRKMRFFRSQERPAHWLATTLEKTPYLPPEIEETKENILRKLDVPFHVKTVQFGVFFRQPGLVSRSFSSEYEFSYPDRSAGIMTFEYERKVIRIMLGETMRDEVAHSVALSFSNIRKMAAGFDFGHPSICFELLTPPMLEREFINREVTGDPKKDNKRFRQRIEAIDAPHALVAPYAHQLRVLLYEEQNMLEFVALCTVAGLQRPINATVEASRKGFFTAKRLNAVQRWVNSLDWPVAFQIEMMLRNGLINTEELMDTLQKPINDLAKKYPATAGDILRHYTEQLRVRDPKETPLQCFNRVVPTQYGLEPLQISGGNFTCYHVTFTPTKMVLEGPYVIQSNRVIRRYVGFQDRFIRVDFRDEDRLQYRWAKEVDGSSLLHDRVGGILRKGFDLAGRRFEFLAYSTSALREHAVWFMNPFEHPREGLVTAQGIRESLGDFSGSKVIKQPSKYAARMAQAFTATDPSVSITRDQWETVPDLGEDPYLYTDGVGTISAELGDMIWDALCAASPDGKRRGVKPSAYQIRFLGFKGVVAVDERLQGIKMRLRPSMDKFKARADEEAEAKIEIARAFDYPGTCYLNRPLVTVLEDRGVDKSAFMRLQERIKAEIYTASDSLAQAISVLKANSIGNGYKLGFILQGLKNIGMGLPYEKNVQVLNDSFIDRLLQYAKNYVLRNIKHDARIPIPESYLLVGIADEGPAYEAEGCENVYILPEGHIYACVQHPDDPEPIYLEGNIMVTRSPTVHPGDVQQVTAIGKPPEGKICFFRNLKNVVVLPSTGNCGGDCPRSLASCLGGGDLDGDLYQVVKYAPLVPLESQLAGSYESAGTHTLDRDSTVDDIIDFIVEYIDSDVLGLLSDRHLMIADQSKYGVNDPSCLELARLCSQAVDYPKNGIPVDKGDAPRTLLPYKPNWKQAEDNDSRPTDYYESNRALGELFRNISITEPNRPGNNKVATYLPPLQDSISKALRPYIEAQLHTFHHKNDQFEETKSLFSRYLDELRYICVTHALSEAPEVRLTEEEVVVGVIMARCSQHRWRTERQYRMRLHVSTLVGDISRKLRFARPARAEEEPSRPQLLEGLSRAWLAWDFSTRHAEFFGAKSFGLITLGVILNLLGDLGGFDLV</sequence>
<proteinExistence type="inferred from homology"/>
<dbReference type="GO" id="GO:0003968">
    <property type="term" value="F:RNA-directed RNA polymerase activity"/>
    <property type="evidence" value="ECO:0007669"/>
    <property type="project" value="UniProtKB-KW"/>
</dbReference>
<comment type="similarity">
    <text evidence="1">Belongs to the RdRP family.</text>
</comment>
<dbReference type="STRING" id="914234.M2R0Z1"/>
<dbReference type="InterPro" id="IPR007855">
    <property type="entry name" value="RDRP"/>
</dbReference>
<keyword evidence="1" id="KW-0808">Transferase</keyword>
<dbReference type="GO" id="GO:0030422">
    <property type="term" value="P:siRNA processing"/>
    <property type="evidence" value="ECO:0007669"/>
    <property type="project" value="TreeGrafter"/>
</dbReference>
<dbReference type="EC" id="2.7.7.48" evidence="1"/>
<dbReference type="GO" id="GO:0031380">
    <property type="term" value="C:nuclear RNA-directed RNA polymerase complex"/>
    <property type="evidence" value="ECO:0007669"/>
    <property type="project" value="TreeGrafter"/>
</dbReference>
<dbReference type="HOGENOM" id="CLU_001366_2_1_1"/>
<organism evidence="3 4">
    <name type="scientific">Ceriporiopsis subvermispora (strain B)</name>
    <name type="common">White-rot fungus</name>
    <name type="synonym">Gelatoporia subvermispora</name>
    <dbReference type="NCBI Taxonomy" id="914234"/>
    <lineage>
        <taxon>Eukaryota</taxon>
        <taxon>Fungi</taxon>
        <taxon>Dikarya</taxon>
        <taxon>Basidiomycota</taxon>
        <taxon>Agaricomycotina</taxon>
        <taxon>Agaricomycetes</taxon>
        <taxon>Polyporales</taxon>
        <taxon>Gelatoporiaceae</taxon>
        <taxon>Gelatoporia</taxon>
    </lineage>
</organism>
<evidence type="ECO:0000313" key="4">
    <source>
        <dbReference type="Proteomes" id="UP000016930"/>
    </source>
</evidence>
<reference evidence="3 4" key="1">
    <citation type="journal article" date="2012" name="Proc. Natl. Acad. Sci. U.S.A.">
        <title>Comparative genomics of Ceriporiopsis subvermispora and Phanerochaete chrysosporium provide insight into selective ligninolysis.</title>
        <authorList>
            <person name="Fernandez-Fueyo E."/>
            <person name="Ruiz-Duenas F.J."/>
            <person name="Ferreira P."/>
            <person name="Floudas D."/>
            <person name="Hibbett D.S."/>
            <person name="Canessa P."/>
            <person name="Larrondo L.F."/>
            <person name="James T.Y."/>
            <person name="Seelenfreund D."/>
            <person name="Lobos S."/>
            <person name="Polanco R."/>
            <person name="Tello M."/>
            <person name="Honda Y."/>
            <person name="Watanabe T."/>
            <person name="Watanabe T."/>
            <person name="Ryu J.S."/>
            <person name="Kubicek C.P."/>
            <person name="Schmoll M."/>
            <person name="Gaskell J."/>
            <person name="Hammel K.E."/>
            <person name="St John F.J."/>
            <person name="Vanden Wymelenberg A."/>
            <person name="Sabat G."/>
            <person name="Splinter BonDurant S."/>
            <person name="Syed K."/>
            <person name="Yadav J.S."/>
            <person name="Doddapaneni H."/>
            <person name="Subramanian V."/>
            <person name="Lavin J.L."/>
            <person name="Oguiza J.A."/>
            <person name="Perez G."/>
            <person name="Pisabarro A.G."/>
            <person name="Ramirez L."/>
            <person name="Santoyo F."/>
            <person name="Master E."/>
            <person name="Coutinho P.M."/>
            <person name="Henrissat B."/>
            <person name="Lombard V."/>
            <person name="Magnuson J.K."/>
            <person name="Kuees U."/>
            <person name="Hori C."/>
            <person name="Igarashi K."/>
            <person name="Samejima M."/>
            <person name="Held B.W."/>
            <person name="Barry K.W."/>
            <person name="LaButti K.M."/>
            <person name="Lapidus A."/>
            <person name="Lindquist E.A."/>
            <person name="Lucas S.M."/>
            <person name="Riley R."/>
            <person name="Salamov A.A."/>
            <person name="Hoffmeister D."/>
            <person name="Schwenk D."/>
            <person name="Hadar Y."/>
            <person name="Yarden O."/>
            <person name="de Vries R.P."/>
            <person name="Wiebenga A."/>
            <person name="Stenlid J."/>
            <person name="Eastwood D."/>
            <person name="Grigoriev I.V."/>
            <person name="Berka R.M."/>
            <person name="Blanchette R.A."/>
            <person name="Kersten P."/>
            <person name="Martinez A.T."/>
            <person name="Vicuna R."/>
            <person name="Cullen D."/>
        </authorList>
    </citation>
    <scope>NUCLEOTIDE SEQUENCE [LARGE SCALE GENOMIC DNA]</scope>
    <source>
        <strain evidence="3 4">B</strain>
    </source>
</reference>
<gene>
    <name evidence="3" type="ORF">CERSUDRAFT_113336</name>
</gene>
<evidence type="ECO:0000259" key="2">
    <source>
        <dbReference type="Pfam" id="PF05183"/>
    </source>
</evidence>
<dbReference type="GO" id="GO:0003723">
    <property type="term" value="F:RNA binding"/>
    <property type="evidence" value="ECO:0007669"/>
    <property type="project" value="UniProtKB-KW"/>
</dbReference>
<dbReference type="InterPro" id="IPR057596">
    <property type="entry name" value="RDRP_core"/>
</dbReference>
<keyword evidence="4" id="KW-1185">Reference proteome</keyword>